<accession>S9S6Y6</accession>
<organism evidence="2 3">
    <name type="scientific">Salipiger mucosus DSM 16094</name>
    <dbReference type="NCBI Taxonomy" id="1123237"/>
    <lineage>
        <taxon>Bacteria</taxon>
        <taxon>Pseudomonadati</taxon>
        <taxon>Pseudomonadota</taxon>
        <taxon>Alphaproteobacteria</taxon>
        <taxon>Rhodobacterales</taxon>
        <taxon>Roseobacteraceae</taxon>
        <taxon>Salipiger</taxon>
    </lineage>
</organism>
<sequence>MGGLAAQAAFDAGRPALPRGEQQAQRAQAAELCAGLGREVQAAHRGQRRRARQVGHDGGHHAAAQRLFHAPQHVLGPLGGEEGHPVRADDGRHAVGVERIAAPGGRDPEDLSPGAGGGLKRQHAPRPAADLVHAGERQRDLRPERQRGGGPQRAAAQEGIVETHAFEYICS</sequence>
<keyword evidence="3" id="KW-1185">Reference proteome</keyword>
<dbReference type="HOGENOM" id="CLU_1561792_0_0_5"/>
<gene>
    <name evidence="2" type="ORF">Salmuc_01593</name>
</gene>
<dbReference type="Proteomes" id="UP000015347">
    <property type="component" value="Unassembled WGS sequence"/>
</dbReference>
<evidence type="ECO:0000313" key="3">
    <source>
        <dbReference type="Proteomes" id="UP000015347"/>
    </source>
</evidence>
<reference evidence="3" key="1">
    <citation type="journal article" date="2014" name="Stand. Genomic Sci.">
        <title>Genome sequence of the exopolysaccharide-producing Salipiger mucosus type strain (DSM 16094(T)), a moderately halophilic member of the Roseobacter clade.</title>
        <authorList>
            <person name="Riedel T."/>
            <person name="Spring S."/>
            <person name="Fiebig A."/>
            <person name="Petersen J."/>
            <person name="Kyrpides N.C."/>
            <person name="Goker M."/>
            <person name="Klenk H.P."/>
        </authorList>
    </citation>
    <scope>NUCLEOTIDE SEQUENCE [LARGE SCALE GENOMIC DNA]</scope>
    <source>
        <strain evidence="3">DSM 16094</strain>
    </source>
</reference>
<feature type="region of interest" description="Disordered" evidence="1">
    <location>
        <begin position="1"/>
        <end position="24"/>
    </location>
</feature>
<evidence type="ECO:0000256" key="1">
    <source>
        <dbReference type="SAM" id="MobiDB-lite"/>
    </source>
</evidence>
<feature type="compositionally biased region" description="Basic and acidic residues" evidence="1">
    <location>
        <begin position="133"/>
        <end position="147"/>
    </location>
</feature>
<dbReference type="EMBL" id="APVH01000006">
    <property type="protein sequence ID" value="EPX85960.1"/>
    <property type="molecule type" value="Genomic_DNA"/>
</dbReference>
<dbReference type="AlphaFoldDB" id="S9S6Y6"/>
<name>S9S6Y6_9RHOB</name>
<proteinExistence type="predicted"/>
<protein>
    <submittedName>
        <fullName evidence="2">Uncharacterized protein</fullName>
    </submittedName>
</protein>
<evidence type="ECO:0000313" key="2">
    <source>
        <dbReference type="EMBL" id="EPX85960.1"/>
    </source>
</evidence>
<feature type="compositionally biased region" description="Basic and acidic residues" evidence="1">
    <location>
        <begin position="81"/>
        <end position="96"/>
    </location>
</feature>
<comment type="caution">
    <text evidence="2">The sequence shown here is derived from an EMBL/GenBank/DDBJ whole genome shotgun (WGS) entry which is preliminary data.</text>
</comment>
<feature type="region of interest" description="Disordered" evidence="1">
    <location>
        <begin position="41"/>
        <end position="159"/>
    </location>
</feature>